<dbReference type="GO" id="GO:0004519">
    <property type="term" value="F:endonuclease activity"/>
    <property type="evidence" value="ECO:0007669"/>
    <property type="project" value="UniProtKB-KW"/>
</dbReference>
<comment type="similarity">
    <text evidence="1">Belongs to the EndA/NucM nuclease family.</text>
</comment>
<comment type="caution">
    <text evidence="5">The sequence shown here is derived from an EMBL/GenBank/DDBJ whole genome shotgun (WGS) entry which is preliminary data.</text>
</comment>
<feature type="region of interest" description="Disordered" evidence="4">
    <location>
        <begin position="1"/>
        <end position="27"/>
    </location>
</feature>
<feature type="non-terminal residue" evidence="5">
    <location>
        <position position="1"/>
    </location>
</feature>
<protein>
    <submittedName>
        <fullName evidence="5">Endonuclease</fullName>
    </submittedName>
</protein>
<dbReference type="PANTHER" id="PTHR33607">
    <property type="entry name" value="ENDONUCLEASE-1"/>
    <property type="match status" value="1"/>
</dbReference>
<gene>
    <name evidence="5" type="ORF">GJV76_14295</name>
</gene>
<keyword evidence="3" id="KW-0378">Hydrolase</keyword>
<evidence type="ECO:0000313" key="5">
    <source>
        <dbReference type="EMBL" id="MTG99280.1"/>
    </source>
</evidence>
<evidence type="ECO:0000256" key="3">
    <source>
        <dbReference type="ARBA" id="ARBA00022801"/>
    </source>
</evidence>
<dbReference type="SUPFAM" id="SSF54060">
    <property type="entry name" value="His-Me finger endonucleases"/>
    <property type="match status" value="1"/>
</dbReference>
<organism evidence="5 6">
    <name type="scientific">Myroides albus</name>
    <dbReference type="NCBI Taxonomy" id="2562892"/>
    <lineage>
        <taxon>Bacteria</taxon>
        <taxon>Pseudomonadati</taxon>
        <taxon>Bacteroidota</taxon>
        <taxon>Flavobacteriia</taxon>
        <taxon>Flavobacteriales</taxon>
        <taxon>Flavobacteriaceae</taxon>
        <taxon>Myroides</taxon>
    </lineage>
</organism>
<evidence type="ECO:0000313" key="6">
    <source>
        <dbReference type="Proteomes" id="UP000438760"/>
    </source>
</evidence>
<dbReference type="EMBL" id="WMJX01000056">
    <property type="protein sequence ID" value="MTG99280.1"/>
    <property type="molecule type" value="Genomic_DNA"/>
</dbReference>
<dbReference type="RefSeq" id="WP_155093276.1">
    <property type="nucleotide sequence ID" value="NZ_WMJX01000056.1"/>
</dbReference>
<dbReference type="Pfam" id="PF04231">
    <property type="entry name" value="Endonuclease_1"/>
    <property type="match status" value="1"/>
</dbReference>
<sequence length="264" mass="29246">AKPTTPVDPVDPDPVDPGTGQSGDFKNIPADQKAYYANIDFKKTGMELKVALAKLIQKKNDISYTANKHAIAITDRSPDGKLYMIYGEKGTTSGNHTYTSNSGWNREHVFAQSQGNPVLGRSKGPGVDAHHLRPSIIKHNSDRGNLHFIEGSGKARKLGGGWYPGDEWRGDVARMMMYMYLVYDQQCDANLIAISSPVSTDKGMVELFLKWNAEDPVADLEIQRNDFHGNPKNANSQGNRNPFIDNPYLATQIWGGPVAENRWK</sequence>
<keyword evidence="6" id="KW-1185">Reference proteome</keyword>
<reference evidence="5 6" key="1">
    <citation type="submission" date="2019-11" db="EMBL/GenBank/DDBJ databases">
        <title>Genome of Strain BIT-d1.</title>
        <authorList>
            <person name="Yang Y."/>
        </authorList>
    </citation>
    <scope>NUCLEOTIDE SEQUENCE [LARGE SCALE GENOMIC DNA]</scope>
    <source>
        <strain evidence="5 6">BIT-d1</strain>
    </source>
</reference>
<evidence type="ECO:0000256" key="4">
    <source>
        <dbReference type="SAM" id="MobiDB-lite"/>
    </source>
</evidence>
<evidence type="ECO:0000256" key="2">
    <source>
        <dbReference type="ARBA" id="ARBA00022722"/>
    </source>
</evidence>
<evidence type="ECO:0000256" key="1">
    <source>
        <dbReference type="ARBA" id="ARBA00006429"/>
    </source>
</evidence>
<dbReference type="OrthoDB" id="5500612at2"/>
<dbReference type="PANTHER" id="PTHR33607:SF2">
    <property type="entry name" value="ENDONUCLEASE-1"/>
    <property type="match status" value="1"/>
</dbReference>
<dbReference type="InterPro" id="IPR007346">
    <property type="entry name" value="Endonuclease-I"/>
</dbReference>
<proteinExistence type="inferred from homology"/>
<keyword evidence="2" id="KW-0540">Nuclease</keyword>
<accession>A0A6I3LPM2</accession>
<name>A0A6I3LPM2_9FLAO</name>
<dbReference type="Proteomes" id="UP000438760">
    <property type="component" value="Unassembled WGS sequence"/>
</dbReference>
<dbReference type="GO" id="GO:0016787">
    <property type="term" value="F:hydrolase activity"/>
    <property type="evidence" value="ECO:0007669"/>
    <property type="project" value="UniProtKB-KW"/>
</dbReference>
<dbReference type="InterPro" id="IPR044925">
    <property type="entry name" value="His-Me_finger_sf"/>
</dbReference>
<keyword evidence="5" id="KW-0255">Endonuclease</keyword>
<dbReference type="AlphaFoldDB" id="A0A6I3LPM2"/>